<dbReference type="EMBL" id="JADFFM010000001">
    <property type="protein sequence ID" value="MBE9666829.1"/>
    <property type="molecule type" value="Genomic_DNA"/>
</dbReference>
<evidence type="ECO:0000313" key="2">
    <source>
        <dbReference type="Proteomes" id="UP000632774"/>
    </source>
</evidence>
<evidence type="ECO:0000313" key="1">
    <source>
        <dbReference type="EMBL" id="MBE9666829.1"/>
    </source>
</evidence>
<name>A0ABR9XIH4_9SPHI</name>
<comment type="caution">
    <text evidence="1">The sequence shown here is derived from an EMBL/GenBank/DDBJ whole genome shotgun (WGS) entry which is preliminary data.</text>
</comment>
<sequence>MAKKFIQLSCNKVLLQLVVILFISTLAFAQKNKIGSAGYLQTAIGFKDIKLGEDINKLNYARSYLDDDSRFDADSCLKLAVSDSSALKFTNDLNLSMIGVRTYKNKIVNIYLFFPKKDGSKMLSTFIATYGGYFTKPDEDTNIYTWDSKKVSLSLMYQADVEYGVAIFTYKSLAEYIVEVKELAAMKNRAQNNKAPKPTAILKNALASNNTNN</sequence>
<proteinExistence type="predicted"/>
<gene>
    <name evidence="1" type="ORF">IRJ18_10695</name>
</gene>
<protein>
    <recommendedName>
        <fullName evidence="3">DUF4468 domain-containing protein</fullName>
    </recommendedName>
</protein>
<dbReference type="RefSeq" id="WP_194106169.1">
    <property type="nucleotide sequence ID" value="NZ_JADFFM010000001.1"/>
</dbReference>
<dbReference type="Proteomes" id="UP000632774">
    <property type="component" value="Unassembled WGS sequence"/>
</dbReference>
<evidence type="ECO:0008006" key="3">
    <source>
        <dbReference type="Google" id="ProtNLM"/>
    </source>
</evidence>
<accession>A0ABR9XIH4</accession>
<keyword evidence="2" id="KW-1185">Reference proteome</keyword>
<organism evidence="1 2">
    <name type="scientific">Mucilaginibacter boryungensis</name>
    <dbReference type="NCBI Taxonomy" id="768480"/>
    <lineage>
        <taxon>Bacteria</taxon>
        <taxon>Pseudomonadati</taxon>
        <taxon>Bacteroidota</taxon>
        <taxon>Sphingobacteriia</taxon>
        <taxon>Sphingobacteriales</taxon>
        <taxon>Sphingobacteriaceae</taxon>
        <taxon>Mucilaginibacter</taxon>
    </lineage>
</organism>
<reference evidence="1 2" key="1">
    <citation type="submission" date="2020-10" db="EMBL/GenBank/DDBJ databases">
        <title>Mucilaginibacter mali sp. nov., isolated from rhizosphere soil of apple orchard.</title>
        <authorList>
            <person name="Lee J.-S."/>
            <person name="Kim H.S."/>
            <person name="Kim J.-S."/>
        </authorList>
    </citation>
    <scope>NUCLEOTIDE SEQUENCE [LARGE SCALE GENOMIC DNA]</scope>
    <source>
        <strain evidence="1 2">KCTC 23157</strain>
    </source>
</reference>